<dbReference type="SUPFAM" id="SSF49785">
    <property type="entry name" value="Galactose-binding domain-like"/>
    <property type="match status" value="1"/>
</dbReference>
<evidence type="ECO:0000313" key="11">
    <source>
        <dbReference type="EMBL" id="MEK7950994.1"/>
    </source>
</evidence>
<proteinExistence type="inferred from homology"/>
<reference evidence="11 12" key="1">
    <citation type="submission" date="2024-04" db="EMBL/GenBank/DDBJ databases">
        <title>Luteolibacter sp. isolated from soil.</title>
        <authorList>
            <person name="An J."/>
        </authorList>
    </citation>
    <scope>NUCLEOTIDE SEQUENCE [LARGE SCALE GENOMIC DNA]</scope>
    <source>
        <strain evidence="11 12">Y139</strain>
    </source>
</reference>
<evidence type="ECO:0000313" key="12">
    <source>
        <dbReference type="Proteomes" id="UP001371305"/>
    </source>
</evidence>
<dbReference type="EMBL" id="JBBUKT010000003">
    <property type="protein sequence ID" value="MEK7950994.1"/>
    <property type="molecule type" value="Genomic_DNA"/>
</dbReference>
<dbReference type="SUPFAM" id="SSF49265">
    <property type="entry name" value="Fibronectin type III"/>
    <property type="match status" value="1"/>
</dbReference>
<evidence type="ECO:0000256" key="8">
    <source>
        <dbReference type="ARBA" id="ARBA00023180"/>
    </source>
</evidence>
<evidence type="ECO:0000256" key="6">
    <source>
        <dbReference type="ARBA" id="ARBA00022989"/>
    </source>
</evidence>
<dbReference type="PANTHER" id="PTHR13460:SF0">
    <property type="entry name" value="MALECTIN"/>
    <property type="match status" value="1"/>
</dbReference>
<keyword evidence="7" id="KW-0472">Membrane</keyword>
<dbReference type="InterPro" id="IPR013783">
    <property type="entry name" value="Ig-like_fold"/>
</dbReference>
<accession>A0ABU9ATD0</accession>
<dbReference type="CDD" id="cd00063">
    <property type="entry name" value="FN3"/>
    <property type="match status" value="2"/>
</dbReference>
<comment type="subcellular location">
    <subcellularLocation>
        <location evidence="1">Endoplasmic reticulum membrane</location>
        <topology evidence="1">Single-pass type I membrane protein</topology>
    </subcellularLocation>
</comment>
<dbReference type="InterPro" id="IPR003961">
    <property type="entry name" value="FN3_dom"/>
</dbReference>
<evidence type="ECO:0000256" key="3">
    <source>
        <dbReference type="ARBA" id="ARBA00022692"/>
    </source>
</evidence>
<dbReference type="PANTHER" id="PTHR13460">
    <property type="match status" value="1"/>
</dbReference>
<keyword evidence="9" id="KW-0119">Carbohydrate metabolism</keyword>
<name>A0ABU9ATD0_9BACT</name>
<dbReference type="InterPro" id="IPR036116">
    <property type="entry name" value="FN3_sf"/>
</dbReference>
<keyword evidence="5" id="KW-0256">Endoplasmic reticulum</keyword>
<keyword evidence="12" id="KW-1185">Reference proteome</keyword>
<dbReference type="Proteomes" id="UP001371305">
    <property type="component" value="Unassembled WGS sequence"/>
</dbReference>
<dbReference type="Pfam" id="PF00041">
    <property type="entry name" value="fn3"/>
    <property type="match status" value="1"/>
</dbReference>
<feature type="domain" description="Fibronectin type-III" evidence="10">
    <location>
        <begin position="350"/>
        <end position="438"/>
    </location>
</feature>
<keyword evidence="6" id="KW-1133">Transmembrane helix</keyword>
<dbReference type="InterPro" id="IPR021720">
    <property type="entry name" value="Malectin_dom"/>
</dbReference>
<evidence type="ECO:0000256" key="5">
    <source>
        <dbReference type="ARBA" id="ARBA00022824"/>
    </source>
</evidence>
<dbReference type="SMART" id="SM00060">
    <property type="entry name" value="FN3"/>
    <property type="match status" value="2"/>
</dbReference>
<keyword evidence="3" id="KW-0812">Transmembrane</keyword>
<dbReference type="InterPro" id="IPR039155">
    <property type="entry name" value="MLEC"/>
</dbReference>
<comment type="similarity">
    <text evidence="2">Belongs to the malectin family.</text>
</comment>
<dbReference type="RefSeq" id="WP_341404596.1">
    <property type="nucleotide sequence ID" value="NZ_JBBUKT010000003.1"/>
</dbReference>
<dbReference type="PROSITE" id="PS50853">
    <property type="entry name" value="FN3"/>
    <property type="match status" value="1"/>
</dbReference>
<dbReference type="Gene3D" id="2.60.40.10">
    <property type="entry name" value="Immunoglobulins"/>
    <property type="match status" value="2"/>
</dbReference>
<evidence type="ECO:0000256" key="1">
    <source>
        <dbReference type="ARBA" id="ARBA00004115"/>
    </source>
</evidence>
<evidence type="ECO:0000256" key="2">
    <source>
        <dbReference type="ARBA" id="ARBA00009141"/>
    </source>
</evidence>
<dbReference type="InterPro" id="IPR008979">
    <property type="entry name" value="Galactose-bd-like_sf"/>
</dbReference>
<keyword evidence="8" id="KW-0325">Glycoprotein</keyword>
<organism evidence="11 12">
    <name type="scientific">Luteolibacter soli</name>
    <dbReference type="NCBI Taxonomy" id="3135280"/>
    <lineage>
        <taxon>Bacteria</taxon>
        <taxon>Pseudomonadati</taxon>
        <taxon>Verrucomicrobiota</taxon>
        <taxon>Verrucomicrobiia</taxon>
        <taxon>Verrucomicrobiales</taxon>
        <taxon>Verrucomicrobiaceae</taxon>
        <taxon>Luteolibacter</taxon>
    </lineage>
</organism>
<evidence type="ECO:0000256" key="9">
    <source>
        <dbReference type="ARBA" id="ARBA00023277"/>
    </source>
</evidence>
<comment type="caution">
    <text evidence="11">The sequence shown here is derived from an EMBL/GenBank/DDBJ whole genome shotgun (WGS) entry which is preliminary data.</text>
</comment>
<gene>
    <name evidence="11" type="ORF">WKV53_10825</name>
</gene>
<evidence type="ECO:0000256" key="4">
    <source>
        <dbReference type="ARBA" id="ARBA00022729"/>
    </source>
</evidence>
<keyword evidence="4" id="KW-0732">Signal</keyword>
<evidence type="ECO:0000256" key="7">
    <source>
        <dbReference type="ARBA" id="ARBA00023136"/>
    </source>
</evidence>
<sequence>MKLSPQLLFPSTVPFHRLGLLAAILSLAPVVSEGAAAARLTINSGSGSLETSSTNTGGSFQLENLSTSGEKILSAKIDLSTAILPDVVFDPAGTAGDPDGKEFQLDSFSGTGTPTHAFESPHDGIGSADGYDVLRVDFGAGVSFGAGKTMTFSSDIDPTSVKGAPPPGPDHAASVSGLEVIGATVTVTFDNGTTRVVRMGGVTGSSNSNKMSQGVLSASNLATPTIAVTGKTSPFTVNSYPTVRVTGPAGATVRLWVVHTELHIIGSGYDVEPYETNKAVAYGFNTATIGAGGFVDVVATLAHADAPEGIKVLSAVLVDGSGDRSSCSNILTIDYDPGGSGSSDTEAPGVPGNFAVNSATAASVTLGWSASTDNVAVAGYRVYRGATEIGTTQQTTFTDTGRSPSTLYTYQVKAYDAAGNHSGAASLSVTTPADTVAPTRPGSLNANTGNGTVQLTWNASTDEVGVTGYRIRRNGNPTPIATVGALTYADAGLSNGTAYTYDVRAIDAAGNESTAATITATPTLSPSALLRVNVGSNASYVDPQGNTWAADYGSNTGYTDTNTAIITGTDKPALYQKRRIDRDSAPELTYGLAVPNGDYRVVLHFVEVVPSVSFVGGRVFDITAEGALAVDDFDIFARVGANTALAVEVPVTVTDGQLNIGFLHGTNNPVLSGIEVFTKPTVVVAPTFEEWLAQHGLAGQTAGDSDGGGANNLAEYELQLDPNDPADDLAFRVRCEASGGGIVVHLPGLKPLGNYYLHRSGGLSNLADSANRVVTFTRAQIEAMTPQQRAEQSVSLTPAGGRGFCQVFFEPVGE</sequence>
<dbReference type="Pfam" id="PF11721">
    <property type="entry name" value="Malectin"/>
    <property type="match status" value="1"/>
</dbReference>
<protein>
    <submittedName>
        <fullName evidence="11">Malectin domain-containing carbohydrate-binding protein</fullName>
    </submittedName>
</protein>
<evidence type="ECO:0000259" key="10">
    <source>
        <dbReference type="PROSITE" id="PS50853"/>
    </source>
</evidence>
<dbReference type="Gene3D" id="2.60.120.430">
    <property type="entry name" value="Galactose-binding lectin"/>
    <property type="match status" value="1"/>
</dbReference>